<proteinExistence type="predicted"/>
<comment type="caution">
    <text evidence="1">The sequence shown here is derived from an EMBL/GenBank/DDBJ whole genome shotgun (WGS) entry which is preliminary data.</text>
</comment>
<dbReference type="Proteomes" id="UP000320914">
    <property type="component" value="Unassembled WGS sequence"/>
</dbReference>
<evidence type="ECO:0000313" key="2">
    <source>
        <dbReference type="Proteomes" id="UP000320914"/>
    </source>
</evidence>
<reference evidence="1 2" key="1">
    <citation type="journal article" date="2019" name="Environ. Microbiol.">
        <title>Species interactions and distinct microbial communities in high Arctic permafrost affected cryosols are associated with the CH4 and CO2 gas fluxes.</title>
        <authorList>
            <person name="Altshuler I."/>
            <person name="Hamel J."/>
            <person name="Turney S."/>
            <person name="Magnuson E."/>
            <person name="Levesque R."/>
            <person name="Greer C."/>
            <person name="Whyte L.G."/>
        </authorList>
    </citation>
    <scope>NUCLEOTIDE SEQUENCE [LARGE SCALE GENOMIC DNA]</scope>
    <source>
        <strain evidence="1 2">OWC5</strain>
    </source>
</reference>
<accession>A0A502IAX6</accession>
<dbReference type="AlphaFoldDB" id="A0A502IAX6"/>
<gene>
    <name evidence="1" type="ORF">EAH74_15185</name>
</gene>
<protein>
    <submittedName>
        <fullName evidence="1">Uncharacterized protein</fullName>
    </submittedName>
</protein>
<organism evidence="1 2">
    <name type="scientific">Pseudomonas mandelii</name>
    <dbReference type="NCBI Taxonomy" id="75612"/>
    <lineage>
        <taxon>Bacteria</taxon>
        <taxon>Pseudomonadati</taxon>
        <taxon>Pseudomonadota</taxon>
        <taxon>Gammaproteobacteria</taxon>
        <taxon>Pseudomonadales</taxon>
        <taxon>Pseudomonadaceae</taxon>
        <taxon>Pseudomonas</taxon>
    </lineage>
</organism>
<evidence type="ECO:0000313" key="1">
    <source>
        <dbReference type="EMBL" id="TPG83213.1"/>
    </source>
</evidence>
<dbReference type="EMBL" id="RCZA01000006">
    <property type="protein sequence ID" value="TPG83213.1"/>
    <property type="molecule type" value="Genomic_DNA"/>
</dbReference>
<name>A0A502IAX6_9PSED</name>
<sequence length="67" mass="7511">MKPKLRVRDVAPGEYISSRAMVMQQKTQRPSGLLTPFSIFSSQVHRNGRKHWQVASGGAFGIEPQTK</sequence>